<dbReference type="SUPFAM" id="SSF56059">
    <property type="entry name" value="Glutathione synthetase ATP-binding domain-like"/>
    <property type="match status" value="1"/>
</dbReference>
<keyword evidence="7 14" id="KW-0460">Magnesium</keyword>
<dbReference type="GO" id="GO:0046872">
    <property type="term" value="F:metal ion binding"/>
    <property type="evidence" value="ECO:0007669"/>
    <property type="project" value="UniProtKB-KW"/>
</dbReference>
<dbReference type="SMR" id="Q93A46"/>
<dbReference type="GO" id="GO:0005829">
    <property type="term" value="C:cytosol"/>
    <property type="evidence" value="ECO:0007669"/>
    <property type="project" value="TreeGrafter"/>
</dbReference>
<dbReference type="InterPro" id="IPR000291">
    <property type="entry name" value="D-Ala_lig_Van_CS"/>
</dbReference>
<comment type="similarity">
    <text evidence="2 12">Belongs to the D-alanine--D-alanine ligase family.</text>
</comment>
<feature type="active site" evidence="13">
    <location>
        <position position="316"/>
    </location>
</feature>
<name>Q93A46_ENTFL</name>
<dbReference type="PANTHER" id="PTHR23132">
    <property type="entry name" value="D-ALANINE--D-ALANINE LIGASE"/>
    <property type="match status" value="1"/>
</dbReference>
<dbReference type="InterPro" id="IPR011127">
    <property type="entry name" value="Dala_Dala_lig_N"/>
</dbReference>
<evidence type="ECO:0000256" key="6">
    <source>
        <dbReference type="ARBA" id="ARBA00022840"/>
    </source>
</evidence>
<evidence type="ECO:0000256" key="8">
    <source>
        <dbReference type="ARBA" id="ARBA00022960"/>
    </source>
</evidence>
<feature type="active site" evidence="13">
    <location>
        <position position="182"/>
    </location>
</feature>
<organism evidence="17">
    <name type="scientific">Enterococcus faecalis</name>
    <name type="common">Streptococcus faecalis</name>
    <dbReference type="NCBI Taxonomy" id="1351"/>
    <lineage>
        <taxon>Bacteria</taxon>
        <taxon>Bacillati</taxon>
        <taxon>Bacillota</taxon>
        <taxon>Bacilli</taxon>
        <taxon>Lactobacillales</taxon>
        <taxon>Enterococcaceae</taxon>
        <taxon>Enterococcus</taxon>
    </lineage>
</organism>
<evidence type="ECO:0000256" key="13">
    <source>
        <dbReference type="PIRSR" id="PIRSR039102-1"/>
    </source>
</evidence>
<keyword evidence="5 15" id="KW-0547">Nucleotide-binding</keyword>
<comment type="cofactor">
    <cofactor evidence="1">
        <name>Mn(2+)</name>
        <dbReference type="ChEBI" id="CHEBI:29035"/>
    </cofactor>
</comment>
<dbReference type="InterPro" id="IPR013815">
    <property type="entry name" value="ATP_grasp_subdomain_1"/>
</dbReference>
<evidence type="ECO:0000256" key="1">
    <source>
        <dbReference type="ARBA" id="ARBA00001936"/>
    </source>
</evidence>
<dbReference type="Gene3D" id="3.30.1490.20">
    <property type="entry name" value="ATP-grasp fold, A domain"/>
    <property type="match status" value="1"/>
</dbReference>
<dbReference type="Gene3D" id="3.40.50.20">
    <property type="match status" value="1"/>
</dbReference>
<dbReference type="Pfam" id="PF07478">
    <property type="entry name" value="Dala_Dala_lig_C"/>
    <property type="match status" value="1"/>
</dbReference>
<feature type="binding site" evidence="14">
    <location>
        <position position="292"/>
    </location>
    <ligand>
        <name>Mg(2+)</name>
        <dbReference type="ChEBI" id="CHEBI:18420"/>
        <label>1</label>
    </ligand>
</feature>
<evidence type="ECO:0000256" key="9">
    <source>
        <dbReference type="ARBA" id="ARBA00022984"/>
    </source>
</evidence>
<dbReference type="PANTHER" id="PTHR23132:SF25">
    <property type="entry name" value="D-ALANINE--D-ALANINE LIGASE A"/>
    <property type="match status" value="1"/>
</dbReference>
<gene>
    <name evidence="17" type="primary">vanE</name>
    <name evidence="12" type="synonym">ddl</name>
</gene>
<dbReference type="InterPro" id="IPR011095">
    <property type="entry name" value="Dala_Dala_lig_C"/>
</dbReference>
<feature type="binding site" evidence="14">
    <location>
        <position position="305"/>
    </location>
    <ligand>
        <name>Mg(2+)</name>
        <dbReference type="ChEBI" id="CHEBI:18420"/>
        <label>1</label>
    </ligand>
</feature>
<dbReference type="PROSITE" id="PS00843">
    <property type="entry name" value="DALA_DALA_LIGASE_1"/>
    <property type="match status" value="1"/>
</dbReference>
<feature type="binding site" evidence="14">
    <location>
        <position position="307"/>
    </location>
    <ligand>
        <name>Mg(2+)</name>
        <dbReference type="ChEBI" id="CHEBI:18420"/>
        <label>2</label>
    </ligand>
</feature>
<keyword evidence="9 12" id="KW-0573">Peptidoglycan synthesis</keyword>
<dbReference type="NCBIfam" id="TIGR01205">
    <property type="entry name" value="D_ala_D_alaTIGR"/>
    <property type="match status" value="1"/>
</dbReference>
<evidence type="ECO:0000256" key="15">
    <source>
        <dbReference type="PROSITE-ProRule" id="PRU00409"/>
    </source>
</evidence>
<dbReference type="Pfam" id="PF01820">
    <property type="entry name" value="Dala_Dala_lig_N"/>
    <property type="match status" value="1"/>
</dbReference>
<feature type="domain" description="ATP-grasp" evidence="16">
    <location>
        <begin position="137"/>
        <end position="338"/>
    </location>
</feature>
<keyword evidence="3 12" id="KW-0436">Ligase</keyword>
<dbReference type="NCBIfam" id="NF002528">
    <property type="entry name" value="PRK01966.1-4"/>
    <property type="match status" value="1"/>
</dbReference>
<dbReference type="GO" id="GO:0009252">
    <property type="term" value="P:peptidoglycan biosynthetic process"/>
    <property type="evidence" value="ECO:0007669"/>
    <property type="project" value="UniProtKB-UniRule"/>
</dbReference>
<keyword evidence="8 12" id="KW-0133">Cell shape</keyword>
<dbReference type="Gene3D" id="3.30.470.20">
    <property type="entry name" value="ATP-grasp fold, B domain"/>
    <property type="match status" value="1"/>
</dbReference>
<dbReference type="PROSITE" id="PS00844">
    <property type="entry name" value="DALA_DALA_LIGASE_2"/>
    <property type="match status" value="1"/>
</dbReference>
<reference evidence="17" key="2">
    <citation type="submission" date="2009-03" db="EMBL/GenBank/DDBJ databases">
        <title>Acquired DNA containing D-alanine,D-serine operons in vancomycin resistant Enterococcus faecalis.</title>
        <authorList>
            <person name="Boyd D.A."/>
            <person name="Mulvey M.R."/>
        </authorList>
    </citation>
    <scope>NUCLEOTIDE SEQUENCE</scope>
    <source>
        <strain evidence="17">N00-0410</strain>
    </source>
</reference>
<evidence type="ECO:0000256" key="3">
    <source>
        <dbReference type="ARBA" id="ARBA00022598"/>
    </source>
</evidence>
<dbReference type="EMBL" id="FJ872411">
    <property type="protein sequence ID" value="AAL27442.1"/>
    <property type="molecule type" value="Genomic_DNA"/>
</dbReference>
<comment type="function">
    <text evidence="12">Cell wall formation.</text>
</comment>
<keyword evidence="6 15" id="KW-0067">ATP-binding</keyword>
<evidence type="ECO:0000256" key="4">
    <source>
        <dbReference type="ARBA" id="ARBA00022723"/>
    </source>
</evidence>
<dbReference type="FunFam" id="3.30.470.20:FF:000008">
    <property type="entry name" value="D-alanine--D-alanine ligase"/>
    <property type="match status" value="1"/>
</dbReference>
<evidence type="ECO:0000256" key="2">
    <source>
        <dbReference type="ARBA" id="ARBA00010871"/>
    </source>
</evidence>
<dbReference type="PIRSF" id="PIRSF039102">
    <property type="entry name" value="Ddl/VanB"/>
    <property type="match status" value="1"/>
</dbReference>
<comment type="pathway">
    <text evidence="12">Cell wall biogenesis; peptidoglycan biosynthesis.</text>
</comment>
<evidence type="ECO:0000259" key="16">
    <source>
        <dbReference type="PROSITE" id="PS50975"/>
    </source>
</evidence>
<dbReference type="InterPro" id="IPR005905">
    <property type="entry name" value="D_ala_D_ala"/>
</dbReference>
<feature type="active site" evidence="13">
    <location>
        <position position="14"/>
    </location>
</feature>
<dbReference type="HAMAP" id="MF_00047">
    <property type="entry name" value="Dala_Dala_lig"/>
    <property type="match status" value="1"/>
</dbReference>
<protein>
    <recommendedName>
        <fullName evidence="12">D-alanine--D-alanine ligase</fullName>
        <ecNumber evidence="12">6.3.2.4</ecNumber>
    </recommendedName>
    <alternativeName>
        <fullName evidence="12">D-Ala-D-Ala ligase</fullName>
    </alternativeName>
    <alternativeName>
        <fullName evidence="12">D-alanylalanine synthetase</fullName>
    </alternativeName>
</protein>
<comment type="subcellular location">
    <subcellularLocation>
        <location evidence="12">Cytoplasm</location>
    </subcellularLocation>
</comment>
<keyword evidence="12" id="KW-0963">Cytoplasm</keyword>
<dbReference type="CARD" id="ARO:3002907">
    <property type="molecule name" value="vanE"/>
    <property type="mechanism identifier" value="ARO:0001001"/>
    <property type="mechanism name" value="antibiotic target alteration"/>
</dbReference>
<dbReference type="InterPro" id="IPR011761">
    <property type="entry name" value="ATP-grasp"/>
</dbReference>
<dbReference type="BioCyc" id="MetaCyc:MONOMER-15479"/>
<dbReference type="PROSITE" id="PS50975">
    <property type="entry name" value="ATP_GRASP"/>
    <property type="match status" value="1"/>
</dbReference>
<keyword evidence="11 12" id="KW-0961">Cell wall biogenesis/degradation</keyword>
<dbReference type="InterPro" id="IPR016185">
    <property type="entry name" value="PreATP-grasp_dom_sf"/>
</dbReference>
<dbReference type="GO" id="GO:0008360">
    <property type="term" value="P:regulation of cell shape"/>
    <property type="evidence" value="ECO:0007669"/>
    <property type="project" value="UniProtKB-KW"/>
</dbReference>
<comment type="catalytic activity">
    <reaction evidence="12">
        <text>2 D-alanine + ATP = D-alanyl-D-alanine + ADP + phosphate + H(+)</text>
        <dbReference type="Rhea" id="RHEA:11224"/>
        <dbReference type="ChEBI" id="CHEBI:15378"/>
        <dbReference type="ChEBI" id="CHEBI:30616"/>
        <dbReference type="ChEBI" id="CHEBI:43474"/>
        <dbReference type="ChEBI" id="CHEBI:57416"/>
        <dbReference type="ChEBI" id="CHEBI:57822"/>
        <dbReference type="ChEBI" id="CHEBI:456216"/>
        <dbReference type="EC" id="6.3.2.4"/>
    </reaction>
</comment>
<comment type="cofactor">
    <cofactor evidence="14">
        <name>Mg(2+)</name>
        <dbReference type="ChEBI" id="CHEBI:18420"/>
    </cofactor>
    <cofactor evidence="14">
        <name>Mn(2+)</name>
        <dbReference type="ChEBI" id="CHEBI:29035"/>
    </cofactor>
    <text evidence="14">Binds 2 magnesium or manganese ions per subunit.</text>
</comment>
<dbReference type="AlphaFoldDB" id="Q93A46"/>
<dbReference type="NCBIfam" id="NF000207">
    <property type="entry name" value="D_ala_D_ser"/>
    <property type="match status" value="1"/>
</dbReference>
<dbReference type="GO" id="GO:0008716">
    <property type="term" value="F:D-alanine-D-alanine ligase activity"/>
    <property type="evidence" value="ECO:0007669"/>
    <property type="project" value="UniProtKB-UniRule"/>
</dbReference>
<keyword evidence="10 14" id="KW-0464">Manganese</keyword>
<evidence type="ECO:0000256" key="5">
    <source>
        <dbReference type="ARBA" id="ARBA00022741"/>
    </source>
</evidence>
<dbReference type="GO" id="GO:0005524">
    <property type="term" value="F:ATP binding"/>
    <property type="evidence" value="ECO:0007669"/>
    <property type="project" value="UniProtKB-UniRule"/>
</dbReference>
<evidence type="ECO:0000256" key="10">
    <source>
        <dbReference type="ARBA" id="ARBA00023211"/>
    </source>
</evidence>
<evidence type="ECO:0000313" key="17">
    <source>
        <dbReference type="EMBL" id="AAL27442.1"/>
    </source>
</evidence>
<dbReference type="GO" id="GO:0071555">
    <property type="term" value="P:cell wall organization"/>
    <property type="evidence" value="ECO:0007669"/>
    <property type="project" value="UniProtKB-KW"/>
</dbReference>
<proteinExistence type="inferred from homology"/>
<reference evidence="17" key="1">
    <citation type="journal article" date="2002" name="Antimicrob. Agents Chemother.">
        <title>Molecular characterization of the vanE gene cluster in vancomycin-resistant Enterococcus faecalis N00-410 isolated in Canada.</title>
        <authorList>
            <person name="Boyd D.A."/>
            <person name="Cabral T."/>
            <person name="Van Caeseele P."/>
            <person name="Wylie J."/>
            <person name="Mulvey M.R."/>
        </authorList>
    </citation>
    <scope>NUCLEOTIDE SEQUENCE</scope>
    <source>
        <strain evidence="17">N00-0410</strain>
    </source>
</reference>
<evidence type="ECO:0000256" key="12">
    <source>
        <dbReference type="HAMAP-Rule" id="MF_00047"/>
    </source>
</evidence>
<dbReference type="EC" id="6.3.2.4" evidence="12"/>
<dbReference type="NCBIfam" id="NF000036">
    <property type="entry name" value="D_ala_D_ser_VanE"/>
    <property type="match status" value="1"/>
</dbReference>
<evidence type="ECO:0000256" key="7">
    <source>
        <dbReference type="ARBA" id="ARBA00022842"/>
    </source>
</evidence>
<evidence type="ECO:0000256" key="11">
    <source>
        <dbReference type="ARBA" id="ARBA00023316"/>
    </source>
</evidence>
<dbReference type="RefSeq" id="WP_063856694.1">
    <property type="nucleotide sequence ID" value="NG_048366.1"/>
</dbReference>
<sequence length="352" mass="39378">MKTVAIIFGGVSSEYEVSLKSAVAIIKNMESIDYNVMKIGITEEGHWYLFEGTTDKIKKDRWFLDESCEEIVVDFAKKSFVLKNSKKIIKPDILFPVLHGGYGENGAMQGVFELLDIPYVGCGIGAAAISMNKIMLHQFAEAIGVKSTPSMIIEKGQDLQKVDAFAKIHGFPLYIKPNEAGSSKGISKVERKSDLYKAIDEASKYDSRILIQKEVKGVEIGCGILGNEQLVVGECDQISLVDGFFDYEEKYNLVTAEILLPAKLSIDKKEDIQMKAKKLYRLLGCKGLARIDFFLTDDGEILLNEINTMPGFTEHSRFPMMMNEIGMDYKEIIENLLVLAVENHEKKLSTID</sequence>
<dbReference type="UniPathway" id="UPA00219"/>
<dbReference type="InterPro" id="IPR058167">
    <property type="entry name" value="VanC1/2"/>
</dbReference>
<keyword evidence="4 14" id="KW-0479">Metal-binding</keyword>
<dbReference type="SUPFAM" id="SSF52440">
    <property type="entry name" value="PreATP-grasp domain"/>
    <property type="match status" value="1"/>
</dbReference>
<evidence type="ECO:0000256" key="14">
    <source>
        <dbReference type="PIRSR" id="PIRSR039102-3"/>
    </source>
</evidence>
<accession>Q93A46</accession>
<feature type="binding site" evidence="14">
    <location>
        <position position="305"/>
    </location>
    <ligand>
        <name>Mg(2+)</name>
        <dbReference type="ChEBI" id="CHEBI:18420"/>
        <label>2</label>
    </ligand>
</feature>